<dbReference type="GO" id="GO:0006508">
    <property type="term" value="P:proteolysis"/>
    <property type="evidence" value="ECO:0007669"/>
    <property type="project" value="UniProtKB-KW"/>
</dbReference>
<feature type="chain" id="PRO_5023157324" description="Dipeptidyl-peptidase" evidence="7">
    <location>
        <begin position="24"/>
        <end position="713"/>
    </location>
</feature>
<dbReference type="RefSeq" id="WP_118086023.1">
    <property type="nucleotide sequence ID" value="NZ_QRVA01000029.1"/>
</dbReference>
<evidence type="ECO:0000256" key="1">
    <source>
        <dbReference type="ARBA" id="ARBA00010491"/>
    </source>
</evidence>
<dbReference type="Proteomes" id="UP000283872">
    <property type="component" value="Unassembled WGS sequence"/>
</dbReference>
<evidence type="ECO:0000256" key="5">
    <source>
        <dbReference type="ARBA" id="ARBA00022801"/>
    </source>
</evidence>
<dbReference type="PANTHER" id="PTHR38469:SF1">
    <property type="entry name" value="PERIPLASMIC PEPTIDASE SUBFAMILY S1B"/>
    <property type="match status" value="1"/>
</dbReference>
<evidence type="ECO:0000313" key="9">
    <source>
        <dbReference type="Proteomes" id="UP000283872"/>
    </source>
</evidence>
<evidence type="ECO:0000313" key="8">
    <source>
        <dbReference type="EMBL" id="RGS13557.1"/>
    </source>
</evidence>
<dbReference type="InterPro" id="IPR009003">
    <property type="entry name" value="Peptidase_S1_PA"/>
</dbReference>
<dbReference type="PANTHER" id="PTHR38469">
    <property type="entry name" value="PERIPLASMIC PEPTIDASE SUBFAMILY S1B"/>
    <property type="match status" value="1"/>
</dbReference>
<dbReference type="AlphaFoldDB" id="A0A412HDC6"/>
<dbReference type="SUPFAM" id="SSF50494">
    <property type="entry name" value="Trypsin-like serine proteases"/>
    <property type="match status" value="1"/>
</dbReference>
<comment type="caution">
    <text evidence="8">The sequence shown here is derived from an EMBL/GenBank/DDBJ whole genome shotgun (WGS) entry which is preliminary data.</text>
</comment>
<dbReference type="GO" id="GO:0070009">
    <property type="term" value="F:serine-type aminopeptidase activity"/>
    <property type="evidence" value="ECO:0007669"/>
    <property type="project" value="UniProtKB-UniRule"/>
</dbReference>
<comment type="function">
    <text evidence="7">Catalyzes the removal of dipeptides from the N-terminus of oligopeptides.</text>
</comment>
<keyword evidence="2 7" id="KW-0031">Aminopeptidase</keyword>
<accession>A0A412HDC6</accession>
<keyword evidence="4 7" id="KW-0732">Signal</keyword>
<organism evidence="8 9">
    <name type="scientific">Segatella copri</name>
    <dbReference type="NCBI Taxonomy" id="165179"/>
    <lineage>
        <taxon>Bacteria</taxon>
        <taxon>Pseudomonadati</taxon>
        <taxon>Bacteroidota</taxon>
        <taxon>Bacteroidia</taxon>
        <taxon>Bacteroidales</taxon>
        <taxon>Prevotellaceae</taxon>
        <taxon>Segatella</taxon>
    </lineage>
</organism>
<dbReference type="InterPro" id="IPR043504">
    <property type="entry name" value="Peptidase_S1_PA_chymotrypsin"/>
</dbReference>
<keyword evidence="5 7" id="KW-0378">Hydrolase</keyword>
<dbReference type="Gene3D" id="2.40.10.10">
    <property type="entry name" value="Trypsin-like serine proteases"/>
    <property type="match status" value="1"/>
</dbReference>
<protein>
    <recommendedName>
        <fullName evidence="7">Dipeptidyl-peptidase</fullName>
        <ecNumber evidence="7">3.4.14.-</ecNumber>
    </recommendedName>
</protein>
<evidence type="ECO:0000256" key="7">
    <source>
        <dbReference type="RuleBase" id="RU366067"/>
    </source>
</evidence>
<proteinExistence type="inferred from homology"/>
<dbReference type="InterPro" id="IPR019500">
    <property type="entry name" value="Pep_S46"/>
</dbReference>
<evidence type="ECO:0000256" key="2">
    <source>
        <dbReference type="ARBA" id="ARBA00022438"/>
    </source>
</evidence>
<evidence type="ECO:0000256" key="6">
    <source>
        <dbReference type="ARBA" id="ARBA00022825"/>
    </source>
</evidence>
<dbReference type="GO" id="GO:0008239">
    <property type="term" value="F:dipeptidyl-peptidase activity"/>
    <property type="evidence" value="ECO:0007669"/>
    <property type="project" value="UniProtKB-UniRule"/>
</dbReference>
<dbReference type="EC" id="3.4.14.-" evidence="7"/>
<dbReference type="EMBL" id="QRVA01000029">
    <property type="protein sequence ID" value="RGS13557.1"/>
    <property type="molecule type" value="Genomic_DNA"/>
</dbReference>
<keyword evidence="3 7" id="KW-0645">Protease</keyword>
<dbReference type="Pfam" id="PF10459">
    <property type="entry name" value="Peptidase_S46"/>
    <property type="match status" value="1"/>
</dbReference>
<gene>
    <name evidence="8" type="ORF">DWY11_11190</name>
</gene>
<comment type="similarity">
    <text evidence="1 7">Belongs to the peptidase S46 family.</text>
</comment>
<name>A0A412HDC6_9BACT</name>
<keyword evidence="6 7" id="KW-0720">Serine protease</keyword>
<evidence type="ECO:0000256" key="4">
    <source>
        <dbReference type="ARBA" id="ARBA00022729"/>
    </source>
</evidence>
<reference evidence="8 9" key="1">
    <citation type="submission" date="2018-08" db="EMBL/GenBank/DDBJ databases">
        <title>A genome reference for cultivated species of the human gut microbiota.</title>
        <authorList>
            <person name="Zou Y."/>
            <person name="Xue W."/>
            <person name="Luo G."/>
        </authorList>
    </citation>
    <scope>NUCLEOTIDE SEQUENCE [LARGE SCALE GENOMIC DNA]</scope>
    <source>
        <strain evidence="8 9">AF24-12</strain>
    </source>
</reference>
<evidence type="ECO:0000256" key="3">
    <source>
        <dbReference type="ARBA" id="ARBA00022670"/>
    </source>
</evidence>
<feature type="signal peptide" evidence="7">
    <location>
        <begin position="1"/>
        <end position="23"/>
    </location>
</feature>
<dbReference type="GO" id="GO:0043171">
    <property type="term" value="P:peptide catabolic process"/>
    <property type="evidence" value="ECO:0007669"/>
    <property type="project" value="UniProtKB-UniRule"/>
</dbReference>
<sequence>MKKKATVLIASIMAFCGINTAHADEGMWTIYNLPKAVYEMMQREGFSMTYDQLYNGENALKNAVVNFSGYCSGVVVSPDGLVFTNHHCGFEAIRSHSTVEHDYMLNGFFAKSYAEELPNENMFVSFMVEQKDVTDKVMSLGYDKLDNKKRDELIDSLENEMTKEVKKNDSTLHITVQPFYEGNKWYATTYRDFTDLRLVFTVPKSMGKFGGDTDNWMWPRQTCDFSVFRIYADPKTNGPAAYSKDNVPYHPKRWAQVSLQGYKDGDYAMTMGYPGSTERYLSSYGIQTMRDAENAPRAQVRGVKQEVMQKHMRADEAVRIKYDSKYASSSNYWKNAIGMNKCIDSIGIVNLKREYETRLRAWQDTAKAANDLAHKVDFDKLAKLYKESADVKYAWTNFAESFTRRSNIEFSTRAIKLQTDMEVKGPEKNKKKQYHEFEDNSAEWDMALDKEVLATLLKNYKEHVDAKWLPKFYKTIDTEFGGNYAKYVDYLWEKSLIMKKGAKLYFNKKGYEKDPGVSFGMDLNDVFADFAAQMGSINDSIAEQEKYLCAAKLRMEEDMPHYSDANFTMRLSYGQVGGFDLGGKPSGYYTTAESLVEKMKQGDKVIDYYAEPIMHELLSEKDFGKYQDKTTGKMQLCFLTNNDITGGNSGSPMFNGKGELIGLAFDGNWDSLSSDINFDKRLARCIGVDIRYVLYLMDKWGHADRLLKEINAK</sequence>